<dbReference type="RefSeq" id="WP_319076785.1">
    <property type="nucleotide sequence ID" value="NZ_JAWWMZ010000018.1"/>
</dbReference>
<name>A0AAJ2R4L8_DELAC</name>
<dbReference type="Proteomes" id="UP001287445">
    <property type="component" value="Unassembled WGS sequence"/>
</dbReference>
<dbReference type="AlphaFoldDB" id="A0AAJ2R4L8"/>
<comment type="caution">
    <text evidence="2">The sequence shown here is derived from an EMBL/GenBank/DDBJ whole genome shotgun (WGS) entry which is preliminary data.</text>
</comment>
<accession>A0AAJ2R4L8</accession>
<sequence length="145" mass="16761">MTSPKNTADAAVQAQPLPKRLQAARPSDWPSAWQAMHVCLVVIEGRLVTLAEVCGKKPDRKARQFDVECAVELALAHIRRMRADPPDSHQAFEQQWHLASCAIELADGAYRFPRSRYGRLLKRTRWHFDLLRDLVERVEWQHRRG</sequence>
<evidence type="ECO:0000313" key="2">
    <source>
        <dbReference type="EMBL" id="MDX4957501.1"/>
    </source>
</evidence>
<protein>
    <submittedName>
        <fullName evidence="2">Uncharacterized protein</fullName>
    </submittedName>
</protein>
<proteinExistence type="predicted"/>
<feature type="region of interest" description="Disordered" evidence="1">
    <location>
        <begin position="1"/>
        <end position="23"/>
    </location>
</feature>
<reference evidence="2" key="1">
    <citation type="submission" date="2023-11" db="EMBL/GenBank/DDBJ databases">
        <title>Identification and selenium tolerance of Delftia acidovorans R3-25.</title>
        <authorList>
            <person name="Zhang S."/>
            <person name="Liu Y."/>
            <person name="Guo Y."/>
        </authorList>
    </citation>
    <scope>NUCLEOTIDE SEQUENCE</scope>
    <source>
        <strain evidence="2">R3-25</strain>
    </source>
</reference>
<evidence type="ECO:0000313" key="3">
    <source>
        <dbReference type="Proteomes" id="UP001287445"/>
    </source>
</evidence>
<dbReference type="EMBL" id="JAWWMZ010000018">
    <property type="protein sequence ID" value="MDX4957501.1"/>
    <property type="molecule type" value="Genomic_DNA"/>
</dbReference>
<evidence type="ECO:0000256" key="1">
    <source>
        <dbReference type="SAM" id="MobiDB-lite"/>
    </source>
</evidence>
<gene>
    <name evidence="2" type="ORF">SGN30_29120</name>
</gene>
<organism evidence="2 3">
    <name type="scientific">Delftia acidovorans</name>
    <name type="common">Pseudomonas acidovorans</name>
    <name type="synonym">Comamonas acidovorans</name>
    <dbReference type="NCBI Taxonomy" id="80866"/>
    <lineage>
        <taxon>Bacteria</taxon>
        <taxon>Pseudomonadati</taxon>
        <taxon>Pseudomonadota</taxon>
        <taxon>Betaproteobacteria</taxon>
        <taxon>Burkholderiales</taxon>
        <taxon>Comamonadaceae</taxon>
        <taxon>Delftia</taxon>
    </lineage>
</organism>